<reference evidence="2 3" key="1">
    <citation type="journal article" date="2019" name="Commun. Biol.">
        <title>The bagworm genome reveals a unique fibroin gene that provides high tensile strength.</title>
        <authorList>
            <person name="Kono N."/>
            <person name="Nakamura H."/>
            <person name="Ohtoshi R."/>
            <person name="Tomita M."/>
            <person name="Numata K."/>
            <person name="Arakawa K."/>
        </authorList>
    </citation>
    <scope>NUCLEOTIDE SEQUENCE [LARGE SCALE GENOMIC DNA]</scope>
</reference>
<feature type="non-terminal residue" evidence="2">
    <location>
        <position position="1"/>
    </location>
</feature>
<comment type="caution">
    <text evidence="2">The sequence shown here is derived from an EMBL/GenBank/DDBJ whole genome shotgun (WGS) entry which is preliminary data.</text>
</comment>
<dbReference type="OrthoDB" id="197735at2759"/>
<evidence type="ECO:0000313" key="3">
    <source>
        <dbReference type="Proteomes" id="UP000299102"/>
    </source>
</evidence>
<protein>
    <submittedName>
        <fullName evidence="2">Centrosomal protein of 131 kDa</fullName>
    </submittedName>
</protein>
<feature type="region of interest" description="Disordered" evidence="1">
    <location>
        <begin position="35"/>
        <end position="68"/>
    </location>
</feature>
<name>A0A4C1T7K4_EUMVA</name>
<feature type="compositionally biased region" description="Polar residues" evidence="1">
    <location>
        <begin position="51"/>
        <end position="64"/>
    </location>
</feature>
<accession>A0A4C1T7K4</accession>
<proteinExistence type="predicted"/>
<sequence>QLLTAFFKELKEKNIVAIDPLASNQIYQVEYRFQNPNDPQLQSDDNDSSDYENLNTFSVTNSGANEIPSISAPGPVNPNDYTFTQKDENPAQALQKELSSLSLKKSVHFRSSANGREVLAETFEYPKCPSENCSCSTRFILRLRPGNSKPQCYSISNTNKIALDVSEPEESQVIRDYKNAIGEQLENSVVKNLLRKLNQALHQPLS</sequence>
<keyword evidence="3" id="KW-1185">Reference proteome</keyword>
<dbReference type="Proteomes" id="UP000299102">
    <property type="component" value="Unassembled WGS sequence"/>
</dbReference>
<organism evidence="2 3">
    <name type="scientific">Eumeta variegata</name>
    <name type="common">Bagworm moth</name>
    <name type="synonym">Eumeta japonica</name>
    <dbReference type="NCBI Taxonomy" id="151549"/>
    <lineage>
        <taxon>Eukaryota</taxon>
        <taxon>Metazoa</taxon>
        <taxon>Ecdysozoa</taxon>
        <taxon>Arthropoda</taxon>
        <taxon>Hexapoda</taxon>
        <taxon>Insecta</taxon>
        <taxon>Pterygota</taxon>
        <taxon>Neoptera</taxon>
        <taxon>Endopterygota</taxon>
        <taxon>Lepidoptera</taxon>
        <taxon>Glossata</taxon>
        <taxon>Ditrysia</taxon>
        <taxon>Tineoidea</taxon>
        <taxon>Psychidae</taxon>
        <taxon>Oiketicinae</taxon>
        <taxon>Eumeta</taxon>
    </lineage>
</organism>
<gene>
    <name evidence="2" type="primary">cep131</name>
    <name evidence="2" type="ORF">EVAR_71758_1</name>
</gene>
<dbReference type="EMBL" id="BGZK01008640">
    <property type="protein sequence ID" value="GBP09251.1"/>
    <property type="molecule type" value="Genomic_DNA"/>
</dbReference>
<evidence type="ECO:0000256" key="1">
    <source>
        <dbReference type="SAM" id="MobiDB-lite"/>
    </source>
</evidence>
<dbReference type="AlphaFoldDB" id="A0A4C1T7K4"/>
<evidence type="ECO:0000313" key="2">
    <source>
        <dbReference type="EMBL" id="GBP09251.1"/>
    </source>
</evidence>